<evidence type="ECO:0000256" key="6">
    <source>
        <dbReference type="NCBIfam" id="TIGR00065"/>
    </source>
</evidence>
<keyword evidence="5" id="KW-0963">Cytoplasm</keyword>
<dbReference type="PROSITE" id="PS01135">
    <property type="entry name" value="FTSZ_2"/>
    <property type="match status" value="1"/>
</dbReference>
<feature type="binding site" evidence="5">
    <location>
        <position position="136"/>
    </location>
    <ligand>
        <name>GTP</name>
        <dbReference type="ChEBI" id="CHEBI:37565"/>
    </ligand>
</feature>
<gene>
    <name evidence="5" type="primary">ftsZ</name>
    <name evidence="11" type="ORF">GCM10011512_21910</name>
</gene>
<evidence type="ECO:0000313" key="11">
    <source>
        <dbReference type="EMBL" id="GGC94524.1"/>
    </source>
</evidence>
<evidence type="ECO:0000256" key="2">
    <source>
        <dbReference type="ARBA" id="ARBA00022741"/>
    </source>
</evidence>
<feature type="binding site" evidence="5">
    <location>
        <position position="140"/>
    </location>
    <ligand>
        <name>GTP</name>
        <dbReference type="ChEBI" id="CHEBI:37565"/>
    </ligand>
</feature>
<comment type="similarity">
    <text evidence="1 5 7">Belongs to the FtsZ family.</text>
</comment>
<dbReference type="RefSeq" id="WP_188668453.1">
    <property type="nucleotide sequence ID" value="NZ_BMJI01000014.1"/>
</dbReference>
<proteinExistence type="inferred from homology"/>
<dbReference type="Pfam" id="PF00091">
    <property type="entry name" value="Tubulin"/>
    <property type="match status" value="1"/>
</dbReference>
<dbReference type="InterPro" id="IPR000158">
    <property type="entry name" value="Cell_div_FtsZ"/>
</dbReference>
<sequence length="462" mass="46992">MAAPQNYLAVIKVVGIGGGGVNAVNRMIEVGLRGVEFIAINTDAQALLMSDADVKLDVGRELTRGLGAGADPEVGRKAAEDHAEEIEEVLKGADMVFVTAGEGGGTGTGGAPVVARIARGLGALTIGVVTRPFTFEGRRRSNQAESGIDTLRDEVDTLIVIPNDRLLSISDRNVSMLDAFRSADQVLLSGVQGITDLITTPGLINLDFADVKSVMQGAGSALMGIGSARGEDRAVKAAELAIASPLLEASIDGAYGVLLSIQGGSDLGLFEINEAARLVQEVAHPEANIIFGAVIDDALGDEARVTVIAAGFDSPDNDDDRAASAAYAASQIGSAPAAPARSGGQSAQSRPSASSRPAPSRPSSRPAAPERPAPAVPQGQNGYGYGQNGAGNGYREGGQEPVPAYAPDDLGGNGAGSSAGGQGRHGRPSDDGGYDELPAVVEPGPGQGTRRGDDLDVPDFLK</sequence>
<dbReference type="SMART" id="SM00865">
    <property type="entry name" value="Tubulin_C"/>
    <property type="match status" value="1"/>
</dbReference>
<dbReference type="CDD" id="cd02201">
    <property type="entry name" value="FtsZ_type1"/>
    <property type="match status" value="1"/>
</dbReference>
<dbReference type="EMBL" id="BMJI01000014">
    <property type="protein sequence ID" value="GGC94524.1"/>
    <property type="molecule type" value="Genomic_DNA"/>
</dbReference>
<feature type="domain" description="Tubulin/FtsZ 2-layer sandwich" evidence="10">
    <location>
        <begin position="204"/>
        <end position="321"/>
    </location>
</feature>
<keyword evidence="3 5" id="KW-0342">GTP-binding</keyword>
<evidence type="ECO:0000256" key="3">
    <source>
        <dbReference type="ARBA" id="ARBA00023134"/>
    </source>
</evidence>
<dbReference type="Proteomes" id="UP000597761">
    <property type="component" value="Unassembled WGS sequence"/>
</dbReference>
<dbReference type="InterPro" id="IPR020805">
    <property type="entry name" value="Cell_div_FtsZ_CS"/>
</dbReference>
<dbReference type="SMART" id="SM00864">
    <property type="entry name" value="Tubulin"/>
    <property type="match status" value="1"/>
</dbReference>
<organism evidence="11 12">
    <name type="scientific">Tersicoccus solisilvae</name>
    <dbReference type="NCBI Taxonomy" id="1882339"/>
    <lineage>
        <taxon>Bacteria</taxon>
        <taxon>Bacillati</taxon>
        <taxon>Actinomycetota</taxon>
        <taxon>Actinomycetes</taxon>
        <taxon>Micrococcales</taxon>
        <taxon>Micrococcaceae</taxon>
        <taxon>Tersicoccus</taxon>
    </lineage>
</organism>
<comment type="caution">
    <text evidence="11">The sequence shown here is derived from an EMBL/GenBank/DDBJ whole genome shotgun (WGS) entry which is preliminary data.</text>
</comment>
<feature type="binding site" evidence="5">
    <location>
        <begin position="18"/>
        <end position="22"/>
    </location>
    <ligand>
        <name>GTP</name>
        <dbReference type="ChEBI" id="CHEBI:37565"/>
    </ligand>
</feature>
<reference evidence="12" key="1">
    <citation type="journal article" date="2019" name="Int. J. Syst. Evol. Microbiol.">
        <title>The Global Catalogue of Microorganisms (GCM) 10K type strain sequencing project: providing services to taxonomists for standard genome sequencing and annotation.</title>
        <authorList>
            <consortium name="The Broad Institute Genomics Platform"/>
            <consortium name="The Broad Institute Genome Sequencing Center for Infectious Disease"/>
            <person name="Wu L."/>
            <person name="Ma J."/>
        </authorList>
    </citation>
    <scope>NUCLEOTIDE SEQUENCE [LARGE SCALE GENOMIC DNA]</scope>
    <source>
        <strain evidence="12">CGMCC 1.15480</strain>
    </source>
</reference>
<name>A0ABQ1PCL0_9MICC</name>
<keyword evidence="5 7" id="KW-0132">Cell division</keyword>
<feature type="binding site" evidence="5">
    <location>
        <begin position="105"/>
        <end position="107"/>
    </location>
    <ligand>
        <name>GTP</name>
        <dbReference type="ChEBI" id="CHEBI:37565"/>
    </ligand>
</feature>
<comment type="subcellular location">
    <subcellularLocation>
        <location evidence="5">Cytoplasm</location>
    </subcellularLocation>
    <text evidence="5">Assembles at midcell at the inner surface of the cytoplasmic membrane.</text>
</comment>
<feature type="region of interest" description="Disordered" evidence="8">
    <location>
        <begin position="334"/>
        <end position="462"/>
    </location>
</feature>
<dbReference type="InterPro" id="IPR008280">
    <property type="entry name" value="Tub_FtsZ_C"/>
</dbReference>
<keyword evidence="5 7" id="KW-0131">Cell cycle</keyword>
<feature type="binding site" evidence="5">
    <location>
        <position position="184"/>
    </location>
    <ligand>
        <name>GTP</name>
        <dbReference type="ChEBI" id="CHEBI:37565"/>
    </ligand>
</feature>
<feature type="domain" description="Tubulin/FtsZ GTPase" evidence="9">
    <location>
        <begin position="10"/>
        <end position="202"/>
    </location>
</feature>
<dbReference type="Gene3D" id="3.40.50.1440">
    <property type="entry name" value="Tubulin/FtsZ, GTPase domain"/>
    <property type="match status" value="1"/>
</dbReference>
<feature type="compositionally biased region" description="Gly residues" evidence="8">
    <location>
        <begin position="411"/>
        <end position="423"/>
    </location>
</feature>
<evidence type="ECO:0000259" key="10">
    <source>
        <dbReference type="SMART" id="SM00865"/>
    </source>
</evidence>
<evidence type="ECO:0000256" key="8">
    <source>
        <dbReference type="SAM" id="MobiDB-lite"/>
    </source>
</evidence>
<evidence type="ECO:0000256" key="4">
    <source>
        <dbReference type="ARBA" id="ARBA00023210"/>
    </source>
</evidence>
<feature type="compositionally biased region" description="Low complexity" evidence="8">
    <location>
        <begin position="334"/>
        <end position="367"/>
    </location>
</feature>
<keyword evidence="12" id="KW-1185">Reference proteome</keyword>
<dbReference type="Gene3D" id="3.30.1330.20">
    <property type="entry name" value="Tubulin/FtsZ, C-terminal domain"/>
    <property type="match status" value="1"/>
</dbReference>
<dbReference type="PANTHER" id="PTHR30314">
    <property type="entry name" value="CELL DIVISION PROTEIN FTSZ-RELATED"/>
    <property type="match status" value="1"/>
</dbReference>
<evidence type="ECO:0000256" key="7">
    <source>
        <dbReference type="RuleBase" id="RU000631"/>
    </source>
</evidence>
<evidence type="ECO:0000256" key="1">
    <source>
        <dbReference type="ARBA" id="ARBA00009690"/>
    </source>
</evidence>
<dbReference type="PROSITE" id="PS01134">
    <property type="entry name" value="FTSZ_1"/>
    <property type="match status" value="1"/>
</dbReference>
<comment type="function">
    <text evidence="5 7">Essential cell division protein that forms a contractile ring structure (Z ring) at the future cell division site. The regulation of the ring assembly controls the timing and the location of cell division. One of the functions of the FtsZ ring is to recruit other cell division proteins to the septum to produce a new cell wall between the dividing cells. Binds GTP and shows GTPase activity.</text>
</comment>
<dbReference type="InterPro" id="IPR024757">
    <property type="entry name" value="FtsZ_C"/>
</dbReference>
<comment type="subunit">
    <text evidence="5">Homodimer. Polymerizes to form a dynamic ring structure in a strictly GTP-dependent manner. Interacts directly with several other division proteins.</text>
</comment>
<dbReference type="SUPFAM" id="SSF55307">
    <property type="entry name" value="Tubulin C-terminal domain-like"/>
    <property type="match status" value="1"/>
</dbReference>
<feature type="compositionally biased region" description="Gly residues" evidence="8">
    <location>
        <begin position="381"/>
        <end position="396"/>
    </location>
</feature>
<evidence type="ECO:0000313" key="12">
    <source>
        <dbReference type="Proteomes" id="UP000597761"/>
    </source>
</evidence>
<evidence type="ECO:0000256" key="5">
    <source>
        <dbReference type="HAMAP-Rule" id="MF_00909"/>
    </source>
</evidence>
<dbReference type="Pfam" id="PF12327">
    <property type="entry name" value="FtsZ_C"/>
    <property type="match status" value="1"/>
</dbReference>
<keyword evidence="4 5" id="KW-0717">Septation</keyword>
<dbReference type="PANTHER" id="PTHR30314:SF3">
    <property type="entry name" value="MITOCHONDRIAL DIVISION PROTEIN FSZA"/>
    <property type="match status" value="1"/>
</dbReference>
<dbReference type="InterPro" id="IPR037103">
    <property type="entry name" value="Tubulin/FtsZ-like_C"/>
</dbReference>
<dbReference type="InterPro" id="IPR018316">
    <property type="entry name" value="Tubulin/FtsZ_2-layer-sand-dom"/>
</dbReference>
<dbReference type="SUPFAM" id="SSF52490">
    <property type="entry name" value="Tubulin nucleotide-binding domain-like"/>
    <property type="match status" value="1"/>
</dbReference>
<keyword evidence="2 5" id="KW-0547">Nucleotide-binding</keyword>
<evidence type="ECO:0000259" key="9">
    <source>
        <dbReference type="SMART" id="SM00864"/>
    </source>
</evidence>
<protein>
    <recommendedName>
        <fullName evidence="5 6">Cell division protein FtsZ</fullName>
    </recommendedName>
</protein>
<dbReference type="PRINTS" id="PR00423">
    <property type="entry name" value="CELLDVISFTSZ"/>
</dbReference>
<feature type="compositionally biased region" description="Basic and acidic residues" evidence="8">
    <location>
        <begin position="450"/>
        <end position="462"/>
    </location>
</feature>
<dbReference type="NCBIfam" id="TIGR00065">
    <property type="entry name" value="ftsZ"/>
    <property type="match status" value="1"/>
</dbReference>
<dbReference type="InterPro" id="IPR003008">
    <property type="entry name" value="Tubulin_FtsZ_GTPase"/>
</dbReference>
<dbReference type="InterPro" id="IPR045061">
    <property type="entry name" value="FtsZ/CetZ"/>
</dbReference>
<accession>A0ABQ1PCL0</accession>
<dbReference type="InterPro" id="IPR036525">
    <property type="entry name" value="Tubulin/FtsZ_GTPase_sf"/>
</dbReference>
<dbReference type="HAMAP" id="MF_00909">
    <property type="entry name" value="FtsZ"/>
    <property type="match status" value="1"/>
</dbReference>